<protein>
    <submittedName>
        <fullName evidence="6">Uncharacterized protein</fullName>
    </submittedName>
</protein>
<feature type="coiled-coil region" evidence="1">
    <location>
        <begin position="87"/>
        <end position="135"/>
    </location>
</feature>
<dbReference type="EMBL" id="CAJOBO010004704">
    <property type="protein sequence ID" value="CAF4527881.1"/>
    <property type="molecule type" value="Genomic_DNA"/>
</dbReference>
<comment type="caution">
    <text evidence="6">The sequence shown here is derived from an EMBL/GenBank/DDBJ whole genome shotgun (WGS) entry which is preliminary data.</text>
</comment>
<dbReference type="Proteomes" id="UP000663869">
    <property type="component" value="Unassembled WGS sequence"/>
</dbReference>
<evidence type="ECO:0000313" key="4">
    <source>
        <dbReference type="EMBL" id="CAF4520307.1"/>
    </source>
</evidence>
<dbReference type="Proteomes" id="UP000663873">
    <property type="component" value="Unassembled WGS sequence"/>
</dbReference>
<dbReference type="AlphaFoldDB" id="A0A821G331"/>
<dbReference type="Proteomes" id="UP000663848">
    <property type="component" value="Unassembled WGS sequence"/>
</dbReference>
<dbReference type="EMBL" id="CAJOBQ010005795">
    <property type="protein sequence ID" value="CAF4662162.1"/>
    <property type="molecule type" value="Genomic_DNA"/>
</dbReference>
<evidence type="ECO:0000313" key="8">
    <source>
        <dbReference type="Proteomes" id="UP000663862"/>
    </source>
</evidence>
<name>A0A821G331_9BILA</name>
<keyword evidence="9" id="KW-1185">Reference proteome</keyword>
<keyword evidence="1" id="KW-0175">Coiled coil</keyword>
<dbReference type="EMBL" id="CAJOBP010007711">
    <property type="protein sequence ID" value="CAF4520307.1"/>
    <property type="molecule type" value="Genomic_DNA"/>
</dbReference>
<dbReference type="EMBL" id="CAJNXB010004569">
    <property type="protein sequence ID" value="CAF3381948.1"/>
    <property type="molecule type" value="Genomic_DNA"/>
</dbReference>
<gene>
    <name evidence="2" type="ORF">FME351_LOCUS4252</name>
    <name evidence="5" type="ORF">HFQ381_LOCUS29537</name>
    <name evidence="7" type="ORF">QYT958_LOCUS19048</name>
    <name evidence="3" type="ORF">TIS948_LOCUS26034</name>
    <name evidence="6" type="ORF">TSG867_LOCUS31406</name>
    <name evidence="4" type="ORF">UJA718_LOCUS27572</name>
</gene>
<evidence type="ECO:0000256" key="1">
    <source>
        <dbReference type="SAM" id="Coils"/>
    </source>
</evidence>
<organism evidence="6 8">
    <name type="scientific">Rotaria socialis</name>
    <dbReference type="NCBI Taxonomy" id="392032"/>
    <lineage>
        <taxon>Eukaryota</taxon>
        <taxon>Metazoa</taxon>
        <taxon>Spiralia</taxon>
        <taxon>Gnathifera</taxon>
        <taxon>Rotifera</taxon>
        <taxon>Eurotatoria</taxon>
        <taxon>Bdelloidea</taxon>
        <taxon>Philodinida</taxon>
        <taxon>Philodinidae</taxon>
        <taxon>Rotaria</taxon>
    </lineage>
</organism>
<accession>A0A821G331</accession>
<evidence type="ECO:0000313" key="9">
    <source>
        <dbReference type="Proteomes" id="UP000663873"/>
    </source>
</evidence>
<evidence type="ECO:0000313" key="7">
    <source>
        <dbReference type="EMBL" id="CAF4722369.1"/>
    </source>
</evidence>
<dbReference type="EMBL" id="CAJOBR010003085">
    <property type="protein sequence ID" value="CAF4722369.1"/>
    <property type="molecule type" value="Genomic_DNA"/>
</dbReference>
<dbReference type="EMBL" id="CAJNYU010000302">
    <property type="protein sequence ID" value="CAF3348403.1"/>
    <property type="molecule type" value="Genomic_DNA"/>
</dbReference>
<evidence type="ECO:0000313" key="5">
    <source>
        <dbReference type="EMBL" id="CAF4527881.1"/>
    </source>
</evidence>
<evidence type="ECO:0000313" key="6">
    <source>
        <dbReference type="EMBL" id="CAF4662162.1"/>
    </source>
</evidence>
<dbReference type="InterPro" id="IPR036322">
    <property type="entry name" value="WD40_repeat_dom_sf"/>
</dbReference>
<evidence type="ECO:0000313" key="2">
    <source>
        <dbReference type="EMBL" id="CAF3348403.1"/>
    </source>
</evidence>
<dbReference type="Proteomes" id="UP000663862">
    <property type="component" value="Unassembled WGS sequence"/>
</dbReference>
<dbReference type="Proteomes" id="UP000663851">
    <property type="component" value="Unassembled WGS sequence"/>
</dbReference>
<dbReference type="Proteomes" id="UP000663825">
    <property type="component" value="Unassembled WGS sequence"/>
</dbReference>
<dbReference type="OrthoDB" id="9989140at2759"/>
<proteinExistence type="predicted"/>
<evidence type="ECO:0000313" key="3">
    <source>
        <dbReference type="EMBL" id="CAF3381948.1"/>
    </source>
</evidence>
<sequence>MSLSCAIEACKRKSRALCHGCNTNFCPDHFKEHVDLINSRMNPLADEINTLNNQLLLFDVDEVIDKCRQKLDKWRHESHAIRCVEKVGEKRKQLHQLKLKINELIREQDATHDDISSLKATINGIKRDVNQYEENGVVVDVNPLIINQDLVYIEQWTSNEFDISTLASSYRTIACSKDNWPAMTSNNHFLLIDQYPNLCLYDENLTLLKEYPCDYDKIPDMCWSSALNNFIIITEGHGVFLMNENLTSLECIQTIEKKPWLSCTCSDSTLFLTMNGSGSDIFQFNFLSSFQFMKQWKSPQTC</sequence>
<reference evidence="6" key="1">
    <citation type="submission" date="2021-02" db="EMBL/GenBank/DDBJ databases">
        <authorList>
            <person name="Nowell W R."/>
        </authorList>
    </citation>
    <scope>NUCLEOTIDE SEQUENCE</scope>
</reference>
<dbReference type="SUPFAM" id="SSF50978">
    <property type="entry name" value="WD40 repeat-like"/>
    <property type="match status" value="1"/>
</dbReference>